<dbReference type="GO" id="GO:0003983">
    <property type="term" value="F:UTP:glucose-1-phosphate uridylyltransferase activity"/>
    <property type="evidence" value="ECO:0007669"/>
    <property type="project" value="UniProtKB-EC"/>
</dbReference>
<reference evidence="11 12" key="1">
    <citation type="submission" date="2018-01" db="EMBL/GenBank/DDBJ databases">
        <title>Metagenomic assembled genomes from two thermal pools in the Uzon Caldera, Kamchatka, Russia.</title>
        <authorList>
            <person name="Wilkins L."/>
            <person name="Ettinger C."/>
        </authorList>
    </citation>
    <scope>NUCLEOTIDE SEQUENCE [LARGE SCALE GENOMIC DNA]</scope>
    <source>
        <strain evidence="11">ARK-04</strain>
    </source>
</reference>
<dbReference type="PANTHER" id="PTHR43197">
    <property type="entry name" value="UTP--GLUCOSE-1-PHOSPHATE URIDYLYLTRANSFERASE"/>
    <property type="match status" value="1"/>
</dbReference>
<dbReference type="InterPro" id="IPR005771">
    <property type="entry name" value="GalU_uridylyltTrfase_bac/arc"/>
</dbReference>
<evidence type="ECO:0000256" key="1">
    <source>
        <dbReference type="ARBA" id="ARBA00006890"/>
    </source>
</evidence>
<keyword evidence="5 11" id="KW-0548">Nucleotidyltransferase</keyword>
<feature type="domain" description="Nucleotidyl transferase" evidence="10">
    <location>
        <begin position="2"/>
        <end position="87"/>
    </location>
</feature>
<organism evidence="11 12">
    <name type="scientific">Thermodesulfobacterium geofontis</name>
    <dbReference type="NCBI Taxonomy" id="1295609"/>
    <lineage>
        <taxon>Bacteria</taxon>
        <taxon>Pseudomonadati</taxon>
        <taxon>Thermodesulfobacteriota</taxon>
        <taxon>Thermodesulfobacteria</taxon>
        <taxon>Thermodesulfobacteriales</taxon>
        <taxon>Thermodesulfobacteriaceae</taxon>
        <taxon>Thermodesulfobacterium</taxon>
    </lineage>
</organism>
<evidence type="ECO:0000256" key="3">
    <source>
        <dbReference type="ARBA" id="ARBA00019048"/>
    </source>
</evidence>
<dbReference type="Pfam" id="PF00483">
    <property type="entry name" value="NTP_transferase"/>
    <property type="match status" value="1"/>
</dbReference>
<dbReference type="PANTHER" id="PTHR43197:SF1">
    <property type="entry name" value="UTP--GLUCOSE-1-PHOSPHATE URIDYLYLTRANSFERASE"/>
    <property type="match status" value="1"/>
</dbReference>
<evidence type="ECO:0000313" key="11">
    <source>
        <dbReference type="EMBL" id="PMP93248.1"/>
    </source>
</evidence>
<dbReference type="GO" id="GO:0006011">
    <property type="term" value="P:UDP-alpha-D-glucose metabolic process"/>
    <property type="evidence" value="ECO:0007669"/>
    <property type="project" value="InterPro"/>
</dbReference>
<sequence length="107" mass="12542">IKIKRVVEKPSPEEAPSNLAIIGRYIFDPVIFKFLKKIPKVHGEYQLTDAIQLMIENGYEVYAYLFKGIRFDTGNKEGFFKTFLHYATKNPKLKEILIRFVKENKIC</sequence>
<dbReference type="EMBL" id="PNJD01000482">
    <property type="protein sequence ID" value="PMP93248.1"/>
    <property type="molecule type" value="Genomic_DNA"/>
</dbReference>
<proteinExistence type="inferred from homology"/>
<comment type="caution">
    <text evidence="11">The sequence shown here is derived from an EMBL/GenBank/DDBJ whole genome shotgun (WGS) entry which is preliminary data.</text>
</comment>
<evidence type="ECO:0000256" key="2">
    <source>
        <dbReference type="ARBA" id="ARBA00012415"/>
    </source>
</evidence>
<name>A0A2N7Q598_9BACT</name>
<dbReference type="InterPro" id="IPR029044">
    <property type="entry name" value="Nucleotide-diphossugar_trans"/>
</dbReference>
<evidence type="ECO:0000256" key="9">
    <source>
        <dbReference type="ARBA" id="ARBA00048128"/>
    </source>
</evidence>
<dbReference type="SUPFAM" id="SSF53448">
    <property type="entry name" value="Nucleotide-diphospho-sugar transferases"/>
    <property type="match status" value="1"/>
</dbReference>
<evidence type="ECO:0000259" key="10">
    <source>
        <dbReference type="Pfam" id="PF00483"/>
    </source>
</evidence>
<comment type="similarity">
    <text evidence="1">Belongs to the UDPGP type 2 family.</text>
</comment>
<evidence type="ECO:0000256" key="5">
    <source>
        <dbReference type="ARBA" id="ARBA00022695"/>
    </source>
</evidence>
<dbReference type="EC" id="2.7.7.9" evidence="2"/>
<accession>A0A2N7Q598</accession>
<dbReference type="AlphaFoldDB" id="A0A2N7Q598"/>
<keyword evidence="4 11" id="KW-0808">Transferase</keyword>
<dbReference type="InterPro" id="IPR005835">
    <property type="entry name" value="NTP_transferase_dom"/>
</dbReference>
<gene>
    <name evidence="11" type="ORF">C0169_08000</name>
</gene>
<protein>
    <recommendedName>
        <fullName evidence="3">UTP--glucose-1-phosphate uridylyltransferase</fullName>
        <ecNumber evidence="2">2.7.7.9</ecNumber>
    </recommendedName>
    <alternativeName>
        <fullName evidence="6">Alpha-D-glucosyl-1-phosphate uridylyltransferase</fullName>
    </alternativeName>
    <alternativeName>
        <fullName evidence="7">UDP-glucose pyrophosphorylase</fullName>
    </alternativeName>
    <alternativeName>
        <fullName evidence="8">Uridine diphosphoglucose pyrophosphorylase</fullName>
    </alternativeName>
</protein>
<evidence type="ECO:0000256" key="6">
    <source>
        <dbReference type="ARBA" id="ARBA00031455"/>
    </source>
</evidence>
<evidence type="ECO:0000313" key="12">
    <source>
        <dbReference type="Proteomes" id="UP000235619"/>
    </source>
</evidence>
<dbReference type="Gene3D" id="3.90.550.10">
    <property type="entry name" value="Spore Coat Polysaccharide Biosynthesis Protein SpsA, Chain A"/>
    <property type="match status" value="1"/>
</dbReference>
<evidence type="ECO:0000256" key="7">
    <source>
        <dbReference type="ARBA" id="ARBA00031959"/>
    </source>
</evidence>
<evidence type="ECO:0000256" key="8">
    <source>
        <dbReference type="ARBA" id="ARBA00032341"/>
    </source>
</evidence>
<evidence type="ECO:0000256" key="4">
    <source>
        <dbReference type="ARBA" id="ARBA00022679"/>
    </source>
</evidence>
<comment type="catalytic activity">
    <reaction evidence="9">
        <text>alpha-D-glucose 1-phosphate + UTP + H(+) = UDP-alpha-D-glucose + diphosphate</text>
        <dbReference type="Rhea" id="RHEA:19889"/>
        <dbReference type="ChEBI" id="CHEBI:15378"/>
        <dbReference type="ChEBI" id="CHEBI:33019"/>
        <dbReference type="ChEBI" id="CHEBI:46398"/>
        <dbReference type="ChEBI" id="CHEBI:58601"/>
        <dbReference type="ChEBI" id="CHEBI:58885"/>
        <dbReference type="EC" id="2.7.7.9"/>
    </reaction>
</comment>
<feature type="non-terminal residue" evidence="11">
    <location>
        <position position="1"/>
    </location>
</feature>
<dbReference type="Proteomes" id="UP000235619">
    <property type="component" value="Unassembled WGS sequence"/>
</dbReference>